<protein>
    <submittedName>
        <fullName evidence="1">Uncharacterized protein</fullName>
    </submittedName>
</protein>
<dbReference type="EMBL" id="OVEO01000001">
    <property type="protein sequence ID" value="SPQ92982.1"/>
    <property type="molecule type" value="Genomic_DNA"/>
</dbReference>
<geneLocation type="mitochondrion" evidence="1"/>
<accession>A0A3P3XYL5</accession>
<dbReference type="AlphaFoldDB" id="A0A3P3XYL5"/>
<dbReference type="Proteomes" id="UP000290189">
    <property type="component" value="Unassembled WGS sequence"/>
</dbReference>
<keyword evidence="1" id="KW-0496">Mitochondrion</keyword>
<name>A0A3P3XYL5_PLABS</name>
<evidence type="ECO:0000313" key="2">
    <source>
        <dbReference type="Proteomes" id="UP000290189"/>
    </source>
</evidence>
<evidence type="ECO:0000313" key="1">
    <source>
        <dbReference type="EMBL" id="SPQ92982.1"/>
    </source>
</evidence>
<sequence>MGVKITVDGNGVHIHLSVLQKVIAVQGDIRIPLGNIKLPVRVHPDECNQFFKGLKVGADIPGVFTAANYYHLDGTHDFYYFADASRTIGLDIINDPRRKVVIVQVEDGTSVEEVVNAISNAVQSSDDHKTN</sequence>
<reference evidence="1 2" key="1">
    <citation type="submission" date="2018-03" db="EMBL/GenBank/DDBJ databases">
        <authorList>
            <person name="Fogelqvist J."/>
        </authorList>
    </citation>
    <scope>NUCLEOTIDE SEQUENCE [LARGE SCALE GENOMIC DNA]</scope>
</reference>
<organism evidence="1 2">
    <name type="scientific">Plasmodiophora brassicae</name>
    <name type="common">Clubroot disease agent</name>
    <dbReference type="NCBI Taxonomy" id="37360"/>
    <lineage>
        <taxon>Eukaryota</taxon>
        <taxon>Sar</taxon>
        <taxon>Rhizaria</taxon>
        <taxon>Endomyxa</taxon>
        <taxon>Phytomyxea</taxon>
        <taxon>Plasmodiophorida</taxon>
        <taxon>Plasmodiophoridae</taxon>
        <taxon>Plasmodiophora</taxon>
    </lineage>
</organism>
<gene>
    <name evidence="1" type="ORF">PLBR_LOCUS197</name>
</gene>
<proteinExistence type="predicted"/>